<keyword evidence="2" id="KW-1185">Reference proteome</keyword>
<sequence>MTLSSIQKQRSPKPRMLGCTVSISKRGLLLKIHRPLIYTIDPPHNSTFSFEFAAKTSLLKLTTFTYIRNSSRNPPPPFLRRRAEKDRLVNLPGFHLDVLKPLNLLPFKQKSFSFCIPRDRWDKEFFKLQGG</sequence>
<gene>
    <name evidence="1" type="ORF">PVK06_013860</name>
</gene>
<evidence type="ECO:0000313" key="1">
    <source>
        <dbReference type="EMBL" id="KAK5830066.1"/>
    </source>
</evidence>
<protein>
    <submittedName>
        <fullName evidence="1">Uncharacterized protein</fullName>
    </submittedName>
</protein>
<dbReference type="EMBL" id="JARKNE010000005">
    <property type="protein sequence ID" value="KAK5830066.1"/>
    <property type="molecule type" value="Genomic_DNA"/>
</dbReference>
<reference evidence="1 2" key="1">
    <citation type="submission" date="2023-03" db="EMBL/GenBank/DDBJ databases">
        <title>WGS of Gossypium arboreum.</title>
        <authorList>
            <person name="Yu D."/>
        </authorList>
    </citation>
    <scope>NUCLEOTIDE SEQUENCE [LARGE SCALE GENOMIC DNA]</scope>
    <source>
        <tissue evidence="1">Leaf</tissue>
    </source>
</reference>
<comment type="caution">
    <text evidence="1">The sequence shown here is derived from an EMBL/GenBank/DDBJ whole genome shotgun (WGS) entry which is preliminary data.</text>
</comment>
<dbReference type="Proteomes" id="UP001358586">
    <property type="component" value="Chromosome 5"/>
</dbReference>
<name>A0ABR0PST7_GOSAR</name>
<proteinExistence type="predicted"/>
<accession>A0ABR0PST7</accession>
<evidence type="ECO:0000313" key="2">
    <source>
        <dbReference type="Proteomes" id="UP001358586"/>
    </source>
</evidence>
<organism evidence="1 2">
    <name type="scientific">Gossypium arboreum</name>
    <name type="common">Tree cotton</name>
    <name type="synonym">Gossypium nanking</name>
    <dbReference type="NCBI Taxonomy" id="29729"/>
    <lineage>
        <taxon>Eukaryota</taxon>
        <taxon>Viridiplantae</taxon>
        <taxon>Streptophyta</taxon>
        <taxon>Embryophyta</taxon>
        <taxon>Tracheophyta</taxon>
        <taxon>Spermatophyta</taxon>
        <taxon>Magnoliopsida</taxon>
        <taxon>eudicotyledons</taxon>
        <taxon>Gunneridae</taxon>
        <taxon>Pentapetalae</taxon>
        <taxon>rosids</taxon>
        <taxon>malvids</taxon>
        <taxon>Malvales</taxon>
        <taxon>Malvaceae</taxon>
        <taxon>Malvoideae</taxon>
        <taxon>Gossypium</taxon>
    </lineage>
</organism>